<dbReference type="STRING" id="1090615.SAMN04515671_4118"/>
<dbReference type="PANTHER" id="PTHR34129">
    <property type="entry name" value="BLR1139 PROTEIN"/>
    <property type="match status" value="1"/>
</dbReference>
<evidence type="ECO:0000313" key="1">
    <source>
        <dbReference type="EMBL" id="SDP41420.1"/>
    </source>
</evidence>
<dbReference type="EMBL" id="LT629710">
    <property type="protein sequence ID" value="SDP41420.1"/>
    <property type="molecule type" value="Genomic_DNA"/>
</dbReference>
<gene>
    <name evidence="1" type="ORF">SAMN04515671_4118</name>
</gene>
<protein>
    <submittedName>
        <fullName evidence="1">Uncharacterized conserved protein, DUF952 family</fullName>
    </submittedName>
</protein>
<sequence length="115" mass="12314">MIYHLAYASDWDAALTVGSYRISGRGMTLESEGFLHFAYADQLAGVAERYWRDPEEPVVLLTVDPDLVGLPVVAENTSGGTTAFPHVYGPLPVAAVVRVDPVAVTDGGELVLPEL</sequence>
<keyword evidence="2" id="KW-1185">Reference proteome</keyword>
<proteinExistence type="predicted"/>
<dbReference type="OrthoDB" id="5638018at2"/>
<dbReference type="RefSeq" id="WP_090479800.1">
    <property type="nucleotide sequence ID" value="NZ_LT629710.1"/>
</dbReference>
<evidence type="ECO:0000313" key="2">
    <source>
        <dbReference type="Proteomes" id="UP000198741"/>
    </source>
</evidence>
<dbReference type="Proteomes" id="UP000198741">
    <property type="component" value="Chromosome I"/>
</dbReference>
<reference evidence="1 2" key="1">
    <citation type="submission" date="2016-10" db="EMBL/GenBank/DDBJ databases">
        <authorList>
            <person name="de Groot N.N."/>
        </authorList>
    </citation>
    <scope>NUCLEOTIDE SEQUENCE [LARGE SCALE GENOMIC DNA]</scope>
    <source>
        <strain evidence="2">P4-7,KCTC 19426,CECT 7604</strain>
    </source>
</reference>
<dbReference type="Gene3D" id="3.20.170.20">
    <property type="entry name" value="Protein of unknown function DUF952"/>
    <property type="match status" value="1"/>
</dbReference>
<dbReference type="AlphaFoldDB" id="A0A1H0SI80"/>
<dbReference type="SUPFAM" id="SSF56399">
    <property type="entry name" value="ADP-ribosylation"/>
    <property type="match status" value="1"/>
</dbReference>
<name>A0A1H0SI80_9ACTN</name>
<dbReference type="PANTHER" id="PTHR34129:SF1">
    <property type="entry name" value="DUF952 DOMAIN-CONTAINING PROTEIN"/>
    <property type="match status" value="1"/>
</dbReference>
<accession>A0A1H0SI80</accession>
<dbReference type="Pfam" id="PF06108">
    <property type="entry name" value="DUF952"/>
    <property type="match status" value="1"/>
</dbReference>
<organism evidence="1 2">
    <name type="scientific">Nakamurella panacisegetis</name>
    <dbReference type="NCBI Taxonomy" id="1090615"/>
    <lineage>
        <taxon>Bacteria</taxon>
        <taxon>Bacillati</taxon>
        <taxon>Actinomycetota</taxon>
        <taxon>Actinomycetes</taxon>
        <taxon>Nakamurellales</taxon>
        <taxon>Nakamurellaceae</taxon>
        <taxon>Nakamurella</taxon>
    </lineage>
</organism>
<dbReference type="InterPro" id="IPR009297">
    <property type="entry name" value="DUF952"/>
</dbReference>